<evidence type="ECO:0000313" key="3">
    <source>
        <dbReference type="Proteomes" id="UP000027222"/>
    </source>
</evidence>
<proteinExistence type="predicted"/>
<dbReference type="HOGENOM" id="CLU_1165896_0_0_1"/>
<feature type="compositionally biased region" description="Polar residues" evidence="1">
    <location>
        <begin position="85"/>
        <end position="95"/>
    </location>
</feature>
<dbReference type="AlphaFoldDB" id="A0A067S8X9"/>
<organism evidence="2 3">
    <name type="scientific">Galerina marginata (strain CBS 339.88)</name>
    <dbReference type="NCBI Taxonomy" id="685588"/>
    <lineage>
        <taxon>Eukaryota</taxon>
        <taxon>Fungi</taxon>
        <taxon>Dikarya</taxon>
        <taxon>Basidiomycota</taxon>
        <taxon>Agaricomycotina</taxon>
        <taxon>Agaricomycetes</taxon>
        <taxon>Agaricomycetidae</taxon>
        <taxon>Agaricales</taxon>
        <taxon>Agaricineae</taxon>
        <taxon>Strophariaceae</taxon>
        <taxon>Galerina</taxon>
    </lineage>
</organism>
<dbReference type="EMBL" id="KL142416">
    <property type="protein sequence ID" value="KDR67291.1"/>
    <property type="molecule type" value="Genomic_DNA"/>
</dbReference>
<name>A0A067S8X9_GALM3</name>
<evidence type="ECO:0000256" key="1">
    <source>
        <dbReference type="SAM" id="MobiDB-lite"/>
    </source>
</evidence>
<keyword evidence="3" id="KW-1185">Reference proteome</keyword>
<dbReference type="Proteomes" id="UP000027222">
    <property type="component" value="Unassembled WGS sequence"/>
</dbReference>
<protein>
    <submittedName>
        <fullName evidence="2">Uncharacterized protein</fullName>
    </submittedName>
</protein>
<accession>A0A067S8X9</accession>
<sequence>MFLSHVKRAANRTIHTGCKRQQTKQRWRRVSHHNNTGKRAAAQYPLLFERQRGKWGRDNATARWKISGQGSSLSIDHQRAGWGTPPSQCCRSTRQKSGWGYTTSLSFSEASRLRFNYDLTQSVERQSGAVETMPEFGSPSSMMMASAVEGLRRIIAVLWSLLPRFLHSPPFSTITSLTEFVVFIWNSILESSFLLIFMAFTSFSSTSLSQVGVRWDFRVLNWFNTVAEMGRGDPVLTK</sequence>
<evidence type="ECO:0000313" key="2">
    <source>
        <dbReference type="EMBL" id="KDR67291.1"/>
    </source>
</evidence>
<feature type="region of interest" description="Disordered" evidence="1">
    <location>
        <begin position="75"/>
        <end position="95"/>
    </location>
</feature>
<reference evidence="3" key="1">
    <citation type="journal article" date="2014" name="Proc. Natl. Acad. Sci. U.S.A.">
        <title>Extensive sampling of basidiomycete genomes demonstrates inadequacy of the white-rot/brown-rot paradigm for wood decay fungi.</title>
        <authorList>
            <person name="Riley R."/>
            <person name="Salamov A.A."/>
            <person name="Brown D.W."/>
            <person name="Nagy L.G."/>
            <person name="Floudas D."/>
            <person name="Held B.W."/>
            <person name="Levasseur A."/>
            <person name="Lombard V."/>
            <person name="Morin E."/>
            <person name="Otillar R."/>
            <person name="Lindquist E.A."/>
            <person name="Sun H."/>
            <person name="LaButti K.M."/>
            <person name="Schmutz J."/>
            <person name="Jabbour D."/>
            <person name="Luo H."/>
            <person name="Baker S.E."/>
            <person name="Pisabarro A.G."/>
            <person name="Walton J.D."/>
            <person name="Blanchette R.A."/>
            <person name="Henrissat B."/>
            <person name="Martin F."/>
            <person name="Cullen D."/>
            <person name="Hibbett D.S."/>
            <person name="Grigoriev I.V."/>
        </authorList>
    </citation>
    <scope>NUCLEOTIDE SEQUENCE [LARGE SCALE GENOMIC DNA]</scope>
    <source>
        <strain evidence="3">CBS 339.88</strain>
    </source>
</reference>
<gene>
    <name evidence="2" type="ORF">GALMADRAFT_216575</name>
</gene>